<evidence type="ECO:0000256" key="3">
    <source>
        <dbReference type="ARBA" id="ARBA00022989"/>
    </source>
</evidence>
<feature type="transmembrane region" description="Helical" evidence="5">
    <location>
        <begin position="80"/>
        <end position="98"/>
    </location>
</feature>
<dbReference type="EMBL" id="UGQL01000002">
    <property type="protein sequence ID" value="STZ70085.1"/>
    <property type="molecule type" value="Genomic_DNA"/>
</dbReference>
<keyword evidence="7" id="KW-1185">Reference proteome</keyword>
<dbReference type="PANTHER" id="PTHR14948:SF25">
    <property type="entry name" value="DUF4190 DOMAIN-CONTAINING PROTEIN"/>
    <property type="match status" value="1"/>
</dbReference>
<evidence type="ECO:0000256" key="5">
    <source>
        <dbReference type="SAM" id="Phobius"/>
    </source>
</evidence>
<evidence type="ECO:0000256" key="4">
    <source>
        <dbReference type="ARBA" id="ARBA00023136"/>
    </source>
</evidence>
<dbReference type="Proteomes" id="UP000255024">
    <property type="component" value="Unassembled WGS sequence"/>
</dbReference>
<proteinExistence type="predicted"/>
<protein>
    <submittedName>
        <fullName evidence="6">Interferon-induced transmembrane protein</fullName>
    </submittedName>
</protein>
<accession>A0A378U465</accession>
<name>A0A378U465_MYROD</name>
<organism evidence="6 7">
    <name type="scientific">Myroides odoratus</name>
    <name type="common">Flavobacterium odoratum</name>
    <dbReference type="NCBI Taxonomy" id="256"/>
    <lineage>
        <taxon>Bacteria</taxon>
        <taxon>Pseudomonadati</taxon>
        <taxon>Bacteroidota</taxon>
        <taxon>Flavobacteriia</taxon>
        <taxon>Flavobacteriales</taxon>
        <taxon>Flavobacteriaceae</taxon>
        <taxon>Myroides</taxon>
    </lineage>
</organism>
<evidence type="ECO:0000256" key="1">
    <source>
        <dbReference type="ARBA" id="ARBA00004370"/>
    </source>
</evidence>
<sequence length="125" mass="13888">MEQSNFNQNFDAFSNQAQNQMQPKPKNYLALSIISTIFGFCSCIGLFVGIVAIVMSTQSTKKYEQGDYEGAVKAAKNAKILSLIVWGIFVLNLVYSWYNIQQMGGWDAYMESVQEAIGMMQGGGM</sequence>
<dbReference type="InterPro" id="IPR051423">
    <property type="entry name" value="CD225/Dispanin"/>
</dbReference>
<evidence type="ECO:0000256" key="2">
    <source>
        <dbReference type="ARBA" id="ARBA00022692"/>
    </source>
</evidence>
<keyword evidence="3 5" id="KW-1133">Transmembrane helix</keyword>
<comment type="subcellular location">
    <subcellularLocation>
        <location evidence="1">Membrane</location>
    </subcellularLocation>
</comment>
<evidence type="ECO:0000313" key="6">
    <source>
        <dbReference type="EMBL" id="STZ70085.1"/>
    </source>
</evidence>
<dbReference type="InterPro" id="IPR007593">
    <property type="entry name" value="CD225/Dispanin_fam"/>
</dbReference>
<dbReference type="GO" id="GO:0016020">
    <property type="term" value="C:membrane"/>
    <property type="evidence" value="ECO:0007669"/>
    <property type="project" value="UniProtKB-SubCell"/>
</dbReference>
<dbReference type="PANTHER" id="PTHR14948">
    <property type="entry name" value="NG5"/>
    <property type="match status" value="1"/>
</dbReference>
<keyword evidence="2 5" id="KW-0812">Transmembrane</keyword>
<evidence type="ECO:0000313" key="7">
    <source>
        <dbReference type="Proteomes" id="UP000255024"/>
    </source>
</evidence>
<dbReference type="RefSeq" id="WP_115092651.1">
    <property type="nucleotide sequence ID" value="NZ_CP068107.1"/>
</dbReference>
<dbReference type="AlphaFoldDB" id="A0A378U465"/>
<gene>
    <name evidence="6" type="ORF">NCTC11179_03610</name>
</gene>
<keyword evidence="4 5" id="KW-0472">Membrane</keyword>
<feature type="transmembrane region" description="Helical" evidence="5">
    <location>
        <begin position="28"/>
        <end position="55"/>
    </location>
</feature>
<dbReference type="Pfam" id="PF04505">
    <property type="entry name" value="CD225"/>
    <property type="match status" value="1"/>
</dbReference>
<reference evidence="6 7" key="1">
    <citation type="submission" date="2018-06" db="EMBL/GenBank/DDBJ databases">
        <authorList>
            <consortium name="Pathogen Informatics"/>
            <person name="Doyle S."/>
        </authorList>
    </citation>
    <scope>NUCLEOTIDE SEQUENCE [LARGE SCALE GENOMIC DNA]</scope>
    <source>
        <strain evidence="6 7">NCTC11179</strain>
    </source>
</reference>